<dbReference type="EMBL" id="LJCR01000220">
    <property type="protein sequence ID" value="KPV53608.1"/>
    <property type="molecule type" value="Genomic_DNA"/>
</dbReference>
<comment type="caution">
    <text evidence="1">The sequence shown here is derived from an EMBL/GenBank/DDBJ whole genome shotgun (WGS) entry which is preliminary data.</text>
</comment>
<dbReference type="Proteomes" id="UP000050509">
    <property type="component" value="Unassembled WGS sequence"/>
</dbReference>
<sequence length="214" mass="22700">METDVPTDAAYTLTIHTTSGAQTLLADSQAALRSQLAARIPALAPCFSTFAPLDVPGSRIYALSDGRATELDLARGTAAAAFLAEHYDHVFQPEPRPALWHVIAPQTGPRGLPRYTGVDLVGGAAALIGDLMRSGAVEANPAVPSPAVLSGVLQLQAIQTVRRVRSDRGENVNLLFRRGWLLLSIEQEPQTSEQGVSLGTSTVYVVGHPERDAV</sequence>
<reference evidence="1 2" key="1">
    <citation type="submission" date="2015-09" db="EMBL/GenBank/DDBJ databases">
        <title>Draft genome sequence of Kouleothrix aurantiaca JCM 19913.</title>
        <authorList>
            <person name="Hemp J."/>
        </authorList>
    </citation>
    <scope>NUCLEOTIDE SEQUENCE [LARGE SCALE GENOMIC DNA]</scope>
    <source>
        <strain evidence="1 2">COM-B</strain>
    </source>
</reference>
<dbReference type="AlphaFoldDB" id="A0A0P9HFR0"/>
<proteinExistence type="predicted"/>
<evidence type="ECO:0000313" key="2">
    <source>
        <dbReference type="Proteomes" id="UP000050509"/>
    </source>
</evidence>
<protein>
    <submittedName>
        <fullName evidence="1">Uncharacterized protein</fullName>
    </submittedName>
</protein>
<keyword evidence="2" id="KW-1185">Reference proteome</keyword>
<evidence type="ECO:0000313" key="1">
    <source>
        <dbReference type="EMBL" id="KPV53608.1"/>
    </source>
</evidence>
<accession>A0A0P9HFR0</accession>
<organism evidence="1 2">
    <name type="scientific">Kouleothrix aurantiaca</name>
    <dbReference type="NCBI Taxonomy" id="186479"/>
    <lineage>
        <taxon>Bacteria</taxon>
        <taxon>Bacillati</taxon>
        <taxon>Chloroflexota</taxon>
        <taxon>Chloroflexia</taxon>
        <taxon>Chloroflexales</taxon>
        <taxon>Roseiflexineae</taxon>
        <taxon>Roseiflexaceae</taxon>
        <taxon>Kouleothrix</taxon>
    </lineage>
</organism>
<gene>
    <name evidence="1" type="ORF">SE17_08695</name>
</gene>
<name>A0A0P9HFR0_9CHLR</name>